<dbReference type="Gene3D" id="1.20.144.10">
    <property type="entry name" value="Phosphatidic acid phosphatase type 2/haloperoxidase"/>
    <property type="match status" value="1"/>
</dbReference>
<dbReference type="Proteomes" id="UP001254759">
    <property type="component" value="Unassembled WGS sequence"/>
</dbReference>
<keyword evidence="4" id="KW-1185">Reference proteome</keyword>
<sequence length="195" mass="20667">MNHALARAVSISGHPMVVLPLAALALTLARGQYLIALWMALGFAAFAGIVMAYSGWQVRRGRWSHVDASDRRERRSLNRFLLVALLVSTALAFWLGPSAELTLGLALSAAMVAVAMLTSRWCKLSLHMAFAVFAAFLLLVNAPWWAGLAGLCFAAAVAWSRLALQRHVPRDLIAGALIGALAGIAFAMSVGAGTG</sequence>
<keyword evidence="1" id="KW-1133">Transmembrane helix</keyword>
<reference evidence="3 4" key="1">
    <citation type="submission" date="2023-07" db="EMBL/GenBank/DDBJ databases">
        <title>Sorghum-associated microbial communities from plants grown in Nebraska, USA.</title>
        <authorList>
            <person name="Schachtman D."/>
        </authorList>
    </citation>
    <scope>NUCLEOTIDE SEQUENCE [LARGE SCALE GENOMIC DNA]</scope>
    <source>
        <strain evidence="3 4">BE107</strain>
    </source>
</reference>
<feature type="domain" description="Phosphatidic acid phosphatase type 2/haloperoxidase" evidence="2">
    <location>
        <begin position="128"/>
        <end position="187"/>
    </location>
</feature>
<feature type="transmembrane region" description="Helical" evidence="1">
    <location>
        <begin position="35"/>
        <end position="56"/>
    </location>
</feature>
<evidence type="ECO:0000256" key="1">
    <source>
        <dbReference type="SAM" id="Phobius"/>
    </source>
</evidence>
<evidence type="ECO:0000313" key="4">
    <source>
        <dbReference type="Proteomes" id="UP001254759"/>
    </source>
</evidence>
<name>A0ABU1RUA7_9GAMM</name>
<dbReference type="SUPFAM" id="SSF48317">
    <property type="entry name" value="Acid phosphatase/Vanadium-dependent haloperoxidase"/>
    <property type="match status" value="1"/>
</dbReference>
<dbReference type="InterPro" id="IPR036938">
    <property type="entry name" value="PAP2/HPO_sf"/>
</dbReference>
<evidence type="ECO:0000259" key="2">
    <source>
        <dbReference type="Pfam" id="PF01569"/>
    </source>
</evidence>
<dbReference type="RefSeq" id="WP_310094222.1">
    <property type="nucleotide sequence ID" value="NZ_JAVDTT010000003.1"/>
</dbReference>
<gene>
    <name evidence="3" type="ORF">J2W94_002647</name>
</gene>
<feature type="transmembrane region" description="Helical" evidence="1">
    <location>
        <begin position="12"/>
        <end position="29"/>
    </location>
</feature>
<dbReference type="CDD" id="cd01610">
    <property type="entry name" value="PAP2_like"/>
    <property type="match status" value="1"/>
</dbReference>
<feature type="transmembrane region" description="Helical" evidence="1">
    <location>
        <begin position="146"/>
        <end position="164"/>
    </location>
</feature>
<dbReference type="Pfam" id="PF01569">
    <property type="entry name" value="PAP2"/>
    <property type="match status" value="1"/>
</dbReference>
<proteinExistence type="predicted"/>
<protein>
    <submittedName>
        <fullName evidence="3">Membrane-associated phospholipid phosphatase</fullName>
    </submittedName>
</protein>
<dbReference type="InterPro" id="IPR000326">
    <property type="entry name" value="PAP2/HPO"/>
</dbReference>
<dbReference type="EMBL" id="JAVDTT010000003">
    <property type="protein sequence ID" value="MDR6842353.1"/>
    <property type="molecule type" value="Genomic_DNA"/>
</dbReference>
<feature type="transmembrane region" description="Helical" evidence="1">
    <location>
        <begin position="77"/>
        <end position="95"/>
    </location>
</feature>
<accession>A0ABU1RUA7</accession>
<evidence type="ECO:0000313" key="3">
    <source>
        <dbReference type="EMBL" id="MDR6842353.1"/>
    </source>
</evidence>
<keyword evidence="1" id="KW-0812">Transmembrane</keyword>
<comment type="caution">
    <text evidence="3">The sequence shown here is derived from an EMBL/GenBank/DDBJ whole genome shotgun (WGS) entry which is preliminary data.</text>
</comment>
<organism evidence="3 4">
    <name type="scientific">Pseudoxanthomonas sacheonensis</name>
    <dbReference type="NCBI Taxonomy" id="443615"/>
    <lineage>
        <taxon>Bacteria</taxon>
        <taxon>Pseudomonadati</taxon>
        <taxon>Pseudomonadota</taxon>
        <taxon>Gammaproteobacteria</taxon>
        <taxon>Lysobacterales</taxon>
        <taxon>Lysobacteraceae</taxon>
        <taxon>Pseudoxanthomonas</taxon>
    </lineage>
</organism>
<feature type="transmembrane region" description="Helical" evidence="1">
    <location>
        <begin position="171"/>
        <end position="192"/>
    </location>
</feature>
<feature type="transmembrane region" description="Helical" evidence="1">
    <location>
        <begin position="101"/>
        <end position="117"/>
    </location>
</feature>
<keyword evidence="1" id="KW-0472">Membrane</keyword>